<evidence type="ECO:0000313" key="3">
    <source>
        <dbReference type="EMBL" id="MDM8156230.1"/>
    </source>
</evidence>
<reference evidence="3" key="1">
    <citation type="submission" date="2023-06" db="EMBL/GenBank/DDBJ databases">
        <title>Identification and characterization of horizontal gene transfer across gut microbiota members of farm animals based on homology search.</title>
        <authorList>
            <person name="Schwarzerova J."/>
            <person name="Nykrynova M."/>
            <person name="Jureckova K."/>
            <person name="Cejkova D."/>
            <person name="Rychlik I."/>
        </authorList>
    </citation>
    <scope>NUCLEOTIDE SEQUENCE</scope>
    <source>
        <strain evidence="3">ET39</strain>
    </source>
</reference>
<comment type="pathway">
    <text evidence="1">Purine metabolism; ppGpp biosynthesis; ppGpp from GTP: step 1/2.</text>
</comment>
<dbReference type="PANTHER" id="PTHR41773:SF1">
    <property type="entry name" value="RELA_SPOT DOMAIN-CONTAINING PROTEIN"/>
    <property type="match status" value="1"/>
</dbReference>
<dbReference type="Proteomes" id="UP001529340">
    <property type="component" value="Unassembled WGS sequence"/>
</dbReference>
<organism evidence="3 4">
    <name type="scientific">Amedibacillus dolichus</name>
    <dbReference type="NCBI Taxonomy" id="31971"/>
    <lineage>
        <taxon>Bacteria</taxon>
        <taxon>Bacillati</taxon>
        <taxon>Bacillota</taxon>
        <taxon>Erysipelotrichia</taxon>
        <taxon>Erysipelotrichales</taxon>
        <taxon>Erysipelotrichaceae</taxon>
        <taxon>Amedibacillus</taxon>
    </lineage>
</organism>
<reference evidence="3" key="2">
    <citation type="submission" date="2023-06" db="EMBL/GenBank/DDBJ databases">
        <authorList>
            <person name="Zeman M."/>
            <person name="Kubasova T."/>
            <person name="Jahodarova E."/>
            <person name="Nykrynova M."/>
            <person name="Rychlik I."/>
        </authorList>
    </citation>
    <scope>NUCLEOTIDE SEQUENCE</scope>
    <source>
        <strain evidence="3">ET39</strain>
    </source>
</reference>
<evidence type="ECO:0000313" key="4">
    <source>
        <dbReference type="Proteomes" id="UP001529340"/>
    </source>
</evidence>
<dbReference type="PANTHER" id="PTHR41773">
    <property type="entry name" value="GTP PYROPHOSPHATASE-RELATED"/>
    <property type="match status" value="1"/>
</dbReference>
<name>A0ABT7U9B2_9FIRM</name>
<dbReference type="InterPro" id="IPR007685">
    <property type="entry name" value="RelA_SpoT"/>
</dbReference>
<dbReference type="Gene3D" id="1.10.287.860">
    <property type="entry name" value="Nucleotidyltransferase"/>
    <property type="match status" value="1"/>
</dbReference>
<accession>A0ABT7U9B2</accession>
<feature type="domain" description="RelA/SpoT" evidence="2">
    <location>
        <begin position="50"/>
        <end position="186"/>
    </location>
</feature>
<evidence type="ECO:0000259" key="2">
    <source>
        <dbReference type="SMART" id="SM00954"/>
    </source>
</evidence>
<dbReference type="SMART" id="SM00954">
    <property type="entry name" value="RelA_SpoT"/>
    <property type="match status" value="1"/>
</dbReference>
<comment type="caution">
    <text evidence="3">The sequence shown here is derived from an EMBL/GenBank/DDBJ whole genome shotgun (WGS) entry which is preliminary data.</text>
</comment>
<dbReference type="EMBL" id="JAUDCG010000003">
    <property type="protein sequence ID" value="MDM8156230.1"/>
    <property type="molecule type" value="Genomic_DNA"/>
</dbReference>
<gene>
    <name evidence="3" type="ORF">QUV96_01105</name>
</gene>
<dbReference type="Pfam" id="PF04607">
    <property type="entry name" value="RelA_SpoT"/>
    <property type="match status" value="1"/>
</dbReference>
<dbReference type="Gene3D" id="3.30.460.10">
    <property type="entry name" value="Beta Polymerase, domain 2"/>
    <property type="match status" value="1"/>
</dbReference>
<evidence type="ECO:0000256" key="1">
    <source>
        <dbReference type="ARBA" id="ARBA00004976"/>
    </source>
</evidence>
<dbReference type="RefSeq" id="WP_289606699.1">
    <property type="nucleotide sequence ID" value="NZ_JAUDCG010000003.1"/>
</dbReference>
<proteinExistence type="predicted"/>
<keyword evidence="4" id="KW-1185">Reference proteome</keyword>
<sequence>MRLKVFSIIDETLELLQENQQLYEDCLRDVRRTLRTLLGERNEMVMDIRGRIKTKESLREKIIRNRFYIEYDKASDILAHLSDLIGVSIECRFIHEEFVLLQLLRDTMSVQDEEGLYHHPDHPSLRFDIQSKQPQIQKNGFSIYRVDGCYLRDGVRINVELQIKSLVNTFWSEIEHKLVYKNSNYYVYDDFMKELLASLKASLTIVDRQMSIIFNQMQDNSQSNLKVTQSSFESLITKGINDIFAMKMLDSVGFTMNIKNTSTILGHYIFLNELQNSRSDTDRIGALFHTFRKLNSIQIDFTDAIHMEEELHSDDPFIQRVGSYLLSIINDDYDWYVFFRMLFAIEPGNNIHDFTMFLKVIKNYLVDDYWLNTSFVKLSMEEADIVHGECMEMLADSLVDIGTIHILHDDKMKQINRAFVHFIEELEQRTISFRDFMQYRDAYRQDWIERNRAIFHRTKHD</sequence>
<dbReference type="InterPro" id="IPR043519">
    <property type="entry name" value="NT_sf"/>
</dbReference>
<dbReference type="SUPFAM" id="SSF81301">
    <property type="entry name" value="Nucleotidyltransferase"/>
    <property type="match status" value="1"/>
</dbReference>
<protein>
    <submittedName>
        <fullName evidence="3">RelA/spoT family protein</fullName>
    </submittedName>
</protein>